<keyword evidence="2" id="KW-1185">Reference proteome</keyword>
<dbReference type="AlphaFoldDB" id="A0A8S4R535"/>
<protein>
    <submittedName>
        <fullName evidence="1">Jg17098 protein</fullName>
    </submittedName>
</protein>
<dbReference type="OrthoDB" id="7476261at2759"/>
<reference evidence="1" key="1">
    <citation type="submission" date="2022-03" db="EMBL/GenBank/DDBJ databases">
        <authorList>
            <person name="Lindestad O."/>
        </authorList>
    </citation>
    <scope>NUCLEOTIDE SEQUENCE</scope>
</reference>
<dbReference type="SUPFAM" id="SSF56672">
    <property type="entry name" value="DNA/RNA polymerases"/>
    <property type="match status" value="1"/>
</dbReference>
<organism evidence="1 2">
    <name type="scientific">Pararge aegeria aegeria</name>
    <dbReference type="NCBI Taxonomy" id="348720"/>
    <lineage>
        <taxon>Eukaryota</taxon>
        <taxon>Metazoa</taxon>
        <taxon>Ecdysozoa</taxon>
        <taxon>Arthropoda</taxon>
        <taxon>Hexapoda</taxon>
        <taxon>Insecta</taxon>
        <taxon>Pterygota</taxon>
        <taxon>Neoptera</taxon>
        <taxon>Endopterygota</taxon>
        <taxon>Lepidoptera</taxon>
        <taxon>Glossata</taxon>
        <taxon>Ditrysia</taxon>
        <taxon>Papilionoidea</taxon>
        <taxon>Nymphalidae</taxon>
        <taxon>Satyrinae</taxon>
        <taxon>Satyrini</taxon>
        <taxon>Parargina</taxon>
        <taxon>Pararge</taxon>
    </lineage>
</organism>
<gene>
    <name evidence="1" type="primary">jg17098</name>
    <name evidence="1" type="ORF">PAEG_LOCUS8831</name>
</gene>
<dbReference type="InterPro" id="IPR043128">
    <property type="entry name" value="Rev_trsase/Diguanyl_cyclase"/>
</dbReference>
<dbReference type="PANTHER" id="PTHR37984">
    <property type="entry name" value="PROTEIN CBG26694"/>
    <property type="match status" value="1"/>
</dbReference>
<dbReference type="InterPro" id="IPR043502">
    <property type="entry name" value="DNA/RNA_pol_sf"/>
</dbReference>
<dbReference type="GO" id="GO:0071897">
    <property type="term" value="P:DNA biosynthetic process"/>
    <property type="evidence" value="ECO:0007669"/>
    <property type="project" value="UniProtKB-ARBA"/>
</dbReference>
<proteinExistence type="predicted"/>
<name>A0A8S4R535_9NEOP</name>
<comment type="caution">
    <text evidence="1">The sequence shown here is derived from an EMBL/GenBank/DDBJ whole genome shotgun (WGS) entry which is preliminary data.</text>
</comment>
<dbReference type="Gene3D" id="3.30.70.270">
    <property type="match status" value="1"/>
</dbReference>
<sequence>MLPGNNKISFKLDPGADVNILPVHLFEKINSTNPIILSDTCARLESWNGFKTPVKGLAKMSIGVNNKTYLETFCIAGNENSMPILCRDACVRLNLVKRVLSVLKENKWNKEDLIKVNSDLFTGIGKFNKTYDIKLKKETIPTSKPPFRVPLKLRPKLEAELIRLEGLSIISKVREPSEWVNILVIIEKPDKTIRICLDPKDLNNAIVKDYCYIPTIADLSTKLNKSKFFSVLDLKDSFWHICIV</sequence>
<dbReference type="Gene3D" id="3.10.10.10">
    <property type="entry name" value="HIV Type 1 Reverse Transcriptase, subunit A, domain 1"/>
    <property type="match status" value="1"/>
</dbReference>
<evidence type="ECO:0000313" key="2">
    <source>
        <dbReference type="Proteomes" id="UP000838756"/>
    </source>
</evidence>
<dbReference type="EMBL" id="CAKXAJ010024711">
    <property type="protein sequence ID" value="CAH2229349.1"/>
    <property type="molecule type" value="Genomic_DNA"/>
</dbReference>
<dbReference type="InterPro" id="IPR050951">
    <property type="entry name" value="Retrovirus_Pol_polyprotein"/>
</dbReference>
<evidence type="ECO:0000313" key="1">
    <source>
        <dbReference type="EMBL" id="CAH2229349.1"/>
    </source>
</evidence>
<dbReference type="Proteomes" id="UP000838756">
    <property type="component" value="Unassembled WGS sequence"/>
</dbReference>
<accession>A0A8S4R535</accession>
<dbReference type="PANTHER" id="PTHR37984:SF9">
    <property type="entry name" value="INTEGRASE CATALYTIC DOMAIN-CONTAINING PROTEIN"/>
    <property type="match status" value="1"/>
</dbReference>